<dbReference type="Gene3D" id="3.30.70.1440">
    <property type="entry name" value="Multidrug efflux transporter AcrB pore domain"/>
    <property type="match status" value="1"/>
</dbReference>
<feature type="transmembrane region" description="Helical" evidence="8">
    <location>
        <begin position="378"/>
        <end position="398"/>
    </location>
</feature>
<dbReference type="Gene3D" id="3.30.70.1430">
    <property type="entry name" value="Multidrug efflux transporter AcrB pore domain"/>
    <property type="match status" value="2"/>
</dbReference>
<keyword evidence="7 8" id="KW-0472">Membrane</keyword>
<dbReference type="InterPro" id="IPR027463">
    <property type="entry name" value="AcrB_DN_DC_subdom"/>
</dbReference>
<dbReference type="SUPFAM" id="SSF82714">
    <property type="entry name" value="Multidrug efflux transporter AcrB TolC docking domain, DN and DC subdomains"/>
    <property type="match status" value="2"/>
</dbReference>
<evidence type="ECO:0000256" key="7">
    <source>
        <dbReference type="ARBA" id="ARBA00023136"/>
    </source>
</evidence>
<dbReference type="FunFam" id="1.20.1640.10:FF:000001">
    <property type="entry name" value="Efflux pump membrane transporter"/>
    <property type="match status" value="1"/>
</dbReference>
<feature type="transmembrane region" description="Helical" evidence="8">
    <location>
        <begin position="970"/>
        <end position="991"/>
    </location>
</feature>
<keyword evidence="5 8" id="KW-0812">Transmembrane</keyword>
<evidence type="ECO:0000313" key="10">
    <source>
        <dbReference type="Proteomes" id="UP000019112"/>
    </source>
</evidence>
<feature type="transmembrane region" description="Helical" evidence="8">
    <location>
        <begin position="930"/>
        <end position="949"/>
    </location>
</feature>
<protein>
    <submittedName>
        <fullName evidence="9">Multidrug resistance protein MdtC</fullName>
    </submittedName>
</protein>
<reference evidence="9 10" key="1">
    <citation type="journal article" date="2014" name="FEMS Microbiol. Lett.">
        <title>Draft genome sequences of three Holospora species (Holospora obtusa, Holospora undulata, and Holospora elegans), endonuclear symbiotic bacteria of the ciliate Paramecium caudatum.</title>
        <authorList>
            <person name="Dohra H."/>
            <person name="Tanaka K."/>
            <person name="Suzuki T."/>
            <person name="Fujishima M."/>
            <person name="Suzuki H."/>
        </authorList>
    </citation>
    <scope>NUCLEOTIDE SEQUENCE [LARGE SCALE GENOMIC DNA]</scope>
    <source>
        <strain evidence="9 10">F1</strain>
    </source>
</reference>
<name>W6TUZ0_HOLOB</name>
<feature type="transmembrane region" description="Helical" evidence="8">
    <location>
        <begin position="874"/>
        <end position="893"/>
    </location>
</feature>
<dbReference type="SUPFAM" id="SSF82693">
    <property type="entry name" value="Multidrug efflux transporter AcrB pore domain, PN1, PN2, PC1 and PC2 subdomains"/>
    <property type="match status" value="2"/>
</dbReference>
<dbReference type="PANTHER" id="PTHR32063:SF28">
    <property type="entry name" value="BLR2861 PROTEIN"/>
    <property type="match status" value="1"/>
</dbReference>
<comment type="caution">
    <text evidence="9">The sequence shown here is derived from an EMBL/GenBank/DDBJ whole genome shotgun (WGS) entry which is preliminary data.</text>
</comment>
<feature type="transmembrane region" description="Helical" evidence="8">
    <location>
        <begin position="26"/>
        <end position="46"/>
    </location>
</feature>
<dbReference type="InterPro" id="IPR001036">
    <property type="entry name" value="Acrflvin-R"/>
</dbReference>
<dbReference type="Pfam" id="PF00873">
    <property type="entry name" value="ACR_tran"/>
    <property type="match status" value="1"/>
</dbReference>
<evidence type="ECO:0000256" key="2">
    <source>
        <dbReference type="ARBA" id="ARBA00022448"/>
    </source>
</evidence>
<accession>W6TUZ0</accession>
<feature type="transmembrane region" description="Helical" evidence="8">
    <location>
        <begin position="550"/>
        <end position="569"/>
    </location>
</feature>
<keyword evidence="6 8" id="KW-1133">Transmembrane helix</keyword>
<feature type="transmembrane region" description="Helical" evidence="8">
    <location>
        <begin position="449"/>
        <end position="469"/>
    </location>
</feature>
<dbReference type="OrthoDB" id="9807350at2"/>
<dbReference type="Gene3D" id="1.20.1640.10">
    <property type="entry name" value="Multidrug efflux transporter AcrB transmembrane domain"/>
    <property type="match status" value="2"/>
</dbReference>
<evidence type="ECO:0000256" key="4">
    <source>
        <dbReference type="ARBA" id="ARBA00022519"/>
    </source>
</evidence>
<dbReference type="SUPFAM" id="SSF82866">
    <property type="entry name" value="Multidrug efflux transporter AcrB transmembrane domain"/>
    <property type="match status" value="2"/>
</dbReference>
<evidence type="ECO:0000256" key="6">
    <source>
        <dbReference type="ARBA" id="ARBA00022989"/>
    </source>
</evidence>
<dbReference type="RefSeq" id="WP_021826945.1">
    <property type="nucleotide sequence ID" value="NZ_AWTR02000027.1"/>
</dbReference>
<comment type="subcellular location">
    <subcellularLocation>
        <location evidence="1">Cell inner membrane</location>
        <topology evidence="1">Multi-pass membrane protein</topology>
    </subcellularLocation>
</comment>
<dbReference type="AlphaFoldDB" id="W6TUZ0"/>
<evidence type="ECO:0000256" key="8">
    <source>
        <dbReference type="SAM" id="Phobius"/>
    </source>
</evidence>
<feature type="transmembrane region" description="Helical" evidence="8">
    <location>
        <begin position="1003"/>
        <end position="1029"/>
    </location>
</feature>
<keyword evidence="4" id="KW-0997">Cell inner membrane</keyword>
<evidence type="ECO:0000313" key="9">
    <source>
        <dbReference type="EMBL" id="ETZ07582.1"/>
    </source>
</evidence>
<dbReference type="GO" id="GO:0042910">
    <property type="term" value="F:xenobiotic transmembrane transporter activity"/>
    <property type="evidence" value="ECO:0007669"/>
    <property type="project" value="TreeGrafter"/>
</dbReference>
<feature type="transmembrane region" description="Helical" evidence="8">
    <location>
        <begin position="481"/>
        <end position="508"/>
    </location>
</feature>
<dbReference type="STRING" id="1399147.P618_200217"/>
<keyword evidence="2" id="KW-0813">Transport</keyword>
<organism evidence="9 10">
    <name type="scientific">Holospora obtusa F1</name>
    <dbReference type="NCBI Taxonomy" id="1399147"/>
    <lineage>
        <taxon>Bacteria</taxon>
        <taxon>Pseudomonadati</taxon>
        <taxon>Pseudomonadota</taxon>
        <taxon>Alphaproteobacteria</taxon>
        <taxon>Holosporales</taxon>
        <taxon>Holosporaceae</taxon>
        <taxon>Holospora</taxon>
    </lineage>
</organism>
<dbReference type="Gene3D" id="3.30.2090.10">
    <property type="entry name" value="Multidrug efflux transporter AcrB TolC docking domain, DN and DC subdomains"/>
    <property type="match status" value="2"/>
</dbReference>
<dbReference type="PANTHER" id="PTHR32063">
    <property type="match status" value="1"/>
</dbReference>
<dbReference type="PRINTS" id="PR00702">
    <property type="entry name" value="ACRIFLAVINRP"/>
</dbReference>
<sequence length="1040" mass="116257">MQIPSSPLNPEKSTSSFTDFFIDRPVFSWVVNIIMVLLGIVGFFQLSTRQYPIVERPSLTVRATFSGAARVIEEQITKVLEESFVSLQSLSSMRSEVQKNESNTWLIFEENRSMDAASADVREILSRVNEKLPENSKVYVTKGNSNALPVMELVVQGEEHVPLTDLYAIASRTLKGAIESVPGVAVGEVIGGSDLQMKITLDREKLYSYHIGASELSRLIKESSVERALGYLKEENRQFSLTAQSLLSRPEEFAELLVPAGKGAHYGAQHRVRLGDLAKIHLGQEEEDHKVFFNGRPVVAVQVIPQPNSNPINISKLVYERLERIKKTLPKDIKIHVALDKSIFIKRSINQVYRAIFESIILVLIVIFIFLRSFSSSLVPLITIPISLISTFFIMNLLGFSINVLSLLAMVLAIGLVVDDAIVVLENVYRYLEQGKGRLEAARLGCREIRFSVIAMTLTLAAVYAPISLIPGTIGKMFKEFALTLAGAVLISGVVALTLSPSMCSVLVRAHTSFRWKPLEYVSKGIDTFLEKMESFYVTCVSRALNHMNIVWIGALSLSVFAGWVYTGLKKELIPASDEGIVRVRMFPPSTRNLKFLEKLALPIDGVLKGVPETTNRLLIMQMGDSVGRVTLKPWEQRTRVCQDIVKELDMLFQERIAGAEVYSGCVNSSPIGGRTDSAGELEMVLLSDKSSESLRQEGRKLRRLLKEVPGIDWVDNNELMEEVGYNVKVHRDRISQLGLTPEEIFETLRIFLRGTKVSYFEKDKRMYDVVLELPDSERDLEKIPHFFIKGRDAKNEIAMVPLRELVSFEQKSGDSIIYRTDRKSSYTLKAYLQKGASALSVYEEFERRVQLPTDFELRAEGELRSLQKESGNIYLVFGLAIVFIFLVMSAQFESFLSPFIIMITVPLALAGGVLTLAAVLGMISIYGQIGLITLIGLITKHGILLVDFADQARKSGLPLKEAILEGCRLRLRPILMTTLAMVLGSIPLAFAQGPGYEARQQIGWVITGGMTIGTLFTLFVIPCVLFFFMKIKEKIYKIS</sequence>
<dbReference type="Proteomes" id="UP000019112">
    <property type="component" value="Unassembled WGS sequence"/>
</dbReference>
<keyword evidence="10" id="KW-1185">Reference proteome</keyword>
<evidence type="ECO:0000256" key="5">
    <source>
        <dbReference type="ARBA" id="ARBA00022692"/>
    </source>
</evidence>
<evidence type="ECO:0000256" key="3">
    <source>
        <dbReference type="ARBA" id="ARBA00022475"/>
    </source>
</evidence>
<feature type="transmembrane region" description="Helical" evidence="8">
    <location>
        <begin position="352"/>
        <end position="371"/>
    </location>
</feature>
<evidence type="ECO:0000256" key="1">
    <source>
        <dbReference type="ARBA" id="ARBA00004429"/>
    </source>
</evidence>
<proteinExistence type="predicted"/>
<gene>
    <name evidence="9" type="ORF">P618_200217</name>
</gene>
<dbReference type="Gene3D" id="3.30.70.1320">
    <property type="entry name" value="Multidrug efflux transporter AcrB pore domain like"/>
    <property type="match status" value="1"/>
</dbReference>
<dbReference type="GO" id="GO:0005886">
    <property type="term" value="C:plasma membrane"/>
    <property type="evidence" value="ECO:0007669"/>
    <property type="project" value="UniProtKB-SubCell"/>
</dbReference>
<keyword evidence="3" id="KW-1003">Cell membrane</keyword>
<feature type="transmembrane region" description="Helical" evidence="8">
    <location>
        <begin position="900"/>
        <end position="924"/>
    </location>
</feature>
<dbReference type="eggNOG" id="COG0841">
    <property type="taxonomic scope" value="Bacteria"/>
</dbReference>
<dbReference type="EMBL" id="AWTR02000027">
    <property type="protein sequence ID" value="ETZ07582.1"/>
    <property type="molecule type" value="Genomic_DNA"/>
</dbReference>